<gene>
    <name evidence="2" type="primary">ORF48233</name>
</gene>
<keyword evidence="1" id="KW-1133">Transmembrane helix</keyword>
<organism evidence="2">
    <name type="scientific">Arion vulgaris</name>
    <dbReference type="NCBI Taxonomy" id="1028688"/>
    <lineage>
        <taxon>Eukaryota</taxon>
        <taxon>Metazoa</taxon>
        <taxon>Spiralia</taxon>
        <taxon>Lophotrochozoa</taxon>
        <taxon>Mollusca</taxon>
        <taxon>Gastropoda</taxon>
        <taxon>Heterobranchia</taxon>
        <taxon>Euthyneura</taxon>
        <taxon>Panpulmonata</taxon>
        <taxon>Eupulmonata</taxon>
        <taxon>Stylommatophora</taxon>
        <taxon>Helicina</taxon>
        <taxon>Arionoidea</taxon>
        <taxon>Arionidae</taxon>
        <taxon>Arion</taxon>
    </lineage>
</organism>
<feature type="non-terminal residue" evidence="2">
    <location>
        <position position="1"/>
    </location>
</feature>
<evidence type="ECO:0000313" key="2">
    <source>
        <dbReference type="EMBL" id="CEK63416.1"/>
    </source>
</evidence>
<feature type="transmembrane region" description="Helical" evidence="1">
    <location>
        <begin position="32"/>
        <end position="49"/>
    </location>
</feature>
<evidence type="ECO:0000256" key="1">
    <source>
        <dbReference type="SAM" id="Phobius"/>
    </source>
</evidence>
<dbReference type="AlphaFoldDB" id="A0A0B6Z6B3"/>
<protein>
    <submittedName>
        <fullName evidence="2">Uncharacterized protein</fullName>
    </submittedName>
</protein>
<reference evidence="2" key="1">
    <citation type="submission" date="2014-12" db="EMBL/GenBank/DDBJ databases">
        <title>Insight into the proteome of Arion vulgaris.</title>
        <authorList>
            <person name="Aradska J."/>
            <person name="Bulat T."/>
            <person name="Smidak R."/>
            <person name="Sarate P."/>
            <person name="Gangsoo J."/>
            <person name="Sialana F."/>
            <person name="Bilban M."/>
            <person name="Lubec G."/>
        </authorList>
    </citation>
    <scope>NUCLEOTIDE SEQUENCE</scope>
    <source>
        <tissue evidence="2">Skin</tissue>
    </source>
</reference>
<accession>A0A0B6Z6B3</accession>
<proteinExistence type="predicted"/>
<keyword evidence="1" id="KW-0812">Transmembrane</keyword>
<keyword evidence="1" id="KW-0472">Membrane</keyword>
<sequence length="51" mass="6076">QANERKDCVWHFSEYSIRPVFFFDNQHMIDDIVSIALLPLLLSVYMVPFET</sequence>
<dbReference type="EMBL" id="HACG01016551">
    <property type="protein sequence ID" value="CEK63416.1"/>
    <property type="molecule type" value="Transcribed_RNA"/>
</dbReference>
<name>A0A0B6Z6B3_9EUPU</name>